<accession>A0ACC3CHE3</accession>
<evidence type="ECO:0000313" key="1">
    <source>
        <dbReference type="EMBL" id="KAK1869597.1"/>
    </source>
</evidence>
<dbReference type="Proteomes" id="UP000798662">
    <property type="component" value="Chromosome 3"/>
</dbReference>
<proteinExistence type="predicted"/>
<comment type="caution">
    <text evidence="1">The sequence shown here is derived from an EMBL/GenBank/DDBJ whole genome shotgun (WGS) entry which is preliminary data.</text>
</comment>
<organism evidence="1 2">
    <name type="scientific">Pyropia yezoensis</name>
    <name type="common">Susabi-nori</name>
    <name type="synonym">Porphyra yezoensis</name>
    <dbReference type="NCBI Taxonomy" id="2788"/>
    <lineage>
        <taxon>Eukaryota</taxon>
        <taxon>Rhodophyta</taxon>
        <taxon>Bangiophyceae</taxon>
        <taxon>Bangiales</taxon>
        <taxon>Bangiaceae</taxon>
        <taxon>Pyropia</taxon>
    </lineage>
</organism>
<reference evidence="1" key="1">
    <citation type="submission" date="2019-11" db="EMBL/GenBank/DDBJ databases">
        <title>Nori genome reveals adaptations in red seaweeds to the harsh intertidal environment.</title>
        <authorList>
            <person name="Wang D."/>
            <person name="Mao Y."/>
        </authorList>
    </citation>
    <scope>NUCLEOTIDE SEQUENCE</scope>
    <source>
        <tissue evidence="1">Gametophyte</tissue>
    </source>
</reference>
<keyword evidence="2" id="KW-1185">Reference proteome</keyword>
<dbReference type="EMBL" id="CM020620">
    <property type="protein sequence ID" value="KAK1869597.1"/>
    <property type="molecule type" value="Genomic_DNA"/>
</dbReference>
<name>A0ACC3CHE3_PYRYE</name>
<gene>
    <name evidence="1" type="ORF">I4F81_012070</name>
</gene>
<evidence type="ECO:0000313" key="2">
    <source>
        <dbReference type="Proteomes" id="UP000798662"/>
    </source>
</evidence>
<sequence>MEPRSWTPNVAYPRLSTVAVSPPAGADGGDVGIKDGGPAGAPTPPLIHIPYALFSFPERHPSLADPALLVRPPTFNATAVAAGKTRFAAWASRHCADYSTGALLTRTAAVRALTAAGLVVDGLSSCDTNATALLAVSPGIPPELDDDRSRVVWWFRDYRFSVAAENAAVPGYVTEKIVNSYLAQTVPIYWGAPDFPAYFNAAAVVLCEPGPAGDWAACVDEVRALAGDPVAYAAKLATPLLHGNVLPRWLTWEPYAAALVQALEDAGIPGGAAEVGGVDGGAPAEAVAAAADAGAGAGHAG</sequence>
<protein>
    <submittedName>
        <fullName evidence="1">Uncharacterized protein</fullName>
    </submittedName>
</protein>